<dbReference type="GO" id="GO:0005524">
    <property type="term" value="F:ATP binding"/>
    <property type="evidence" value="ECO:0007669"/>
    <property type="project" value="UniProtKB-KW"/>
</dbReference>
<dbReference type="InterPro" id="IPR003660">
    <property type="entry name" value="HAMP_dom"/>
</dbReference>
<feature type="domain" description="HAMP" evidence="13">
    <location>
        <begin position="292"/>
        <end position="345"/>
    </location>
</feature>
<accession>A0A1X6WJS1</accession>
<dbReference type="EMBL" id="FWFD01000003">
    <property type="protein sequence ID" value="SLM84553.1"/>
    <property type="molecule type" value="Genomic_DNA"/>
</dbReference>
<keyword evidence="8" id="KW-0067">ATP-binding</keyword>
<keyword evidence="15" id="KW-1185">Reference proteome</keyword>
<dbReference type="Pfam" id="PF06580">
    <property type="entry name" value="His_kinase"/>
    <property type="match status" value="1"/>
</dbReference>
<dbReference type="SUPFAM" id="SSF55874">
    <property type="entry name" value="ATPase domain of HSP90 chaperone/DNA topoisomerase II/histidine kinase"/>
    <property type="match status" value="1"/>
</dbReference>
<dbReference type="InterPro" id="IPR036890">
    <property type="entry name" value="HATPase_C_sf"/>
</dbReference>
<evidence type="ECO:0000313" key="15">
    <source>
        <dbReference type="Proteomes" id="UP000195918"/>
    </source>
</evidence>
<evidence type="ECO:0000256" key="11">
    <source>
        <dbReference type="ARBA" id="ARBA00023136"/>
    </source>
</evidence>
<dbReference type="RefSeq" id="WP_086950218.1">
    <property type="nucleotide sequence ID" value="NZ_FWFD01000003.1"/>
</dbReference>
<comment type="subcellular location">
    <subcellularLocation>
        <location evidence="1">Cell membrane</location>
        <topology evidence="1">Multi-pass membrane protein</topology>
    </subcellularLocation>
</comment>
<evidence type="ECO:0000256" key="10">
    <source>
        <dbReference type="ARBA" id="ARBA00023012"/>
    </source>
</evidence>
<reference evidence="15" key="1">
    <citation type="submission" date="2017-02" db="EMBL/GenBank/DDBJ databases">
        <authorList>
            <person name="Dridi B."/>
        </authorList>
    </citation>
    <scope>NUCLEOTIDE SEQUENCE [LARGE SCALE GENOMIC DNA]</scope>
    <source>
        <strain evidence="15">bH819</strain>
    </source>
</reference>
<dbReference type="AlphaFoldDB" id="A0A1X6WJS1"/>
<evidence type="ECO:0000256" key="12">
    <source>
        <dbReference type="SAM" id="Phobius"/>
    </source>
</evidence>
<dbReference type="Gene3D" id="3.30.565.10">
    <property type="entry name" value="Histidine kinase-like ATPase, C-terminal domain"/>
    <property type="match status" value="1"/>
</dbReference>
<name>A0A1X6WJS1_9ENTE</name>
<proteinExistence type="predicted"/>
<keyword evidence="11 12" id="KW-0472">Membrane</keyword>
<protein>
    <submittedName>
        <fullName evidence="14">Two-component sensor kinase YesM</fullName>
        <ecNumber evidence="14">2.7.3.-</ecNumber>
    </submittedName>
</protein>
<evidence type="ECO:0000256" key="6">
    <source>
        <dbReference type="ARBA" id="ARBA00022741"/>
    </source>
</evidence>
<dbReference type="Proteomes" id="UP000195918">
    <property type="component" value="Unassembled WGS sequence"/>
</dbReference>
<keyword evidence="3" id="KW-0597">Phosphoprotein</keyword>
<dbReference type="GO" id="GO:0005886">
    <property type="term" value="C:plasma membrane"/>
    <property type="evidence" value="ECO:0007669"/>
    <property type="project" value="UniProtKB-SubCell"/>
</dbReference>
<evidence type="ECO:0000256" key="8">
    <source>
        <dbReference type="ARBA" id="ARBA00022840"/>
    </source>
</evidence>
<feature type="transmembrane region" description="Helical" evidence="12">
    <location>
        <begin position="267"/>
        <end position="291"/>
    </location>
</feature>
<evidence type="ECO:0000256" key="3">
    <source>
        <dbReference type="ARBA" id="ARBA00022553"/>
    </source>
</evidence>
<feature type="transmembrane region" description="Helical" evidence="12">
    <location>
        <begin position="12"/>
        <end position="34"/>
    </location>
</feature>
<gene>
    <name evidence="14" type="ORF">FM121_00575</name>
</gene>
<evidence type="ECO:0000259" key="13">
    <source>
        <dbReference type="PROSITE" id="PS50885"/>
    </source>
</evidence>
<dbReference type="PANTHER" id="PTHR34220:SF11">
    <property type="entry name" value="SENSOR PROTEIN KINASE HPTS"/>
    <property type="match status" value="1"/>
</dbReference>
<keyword evidence="6" id="KW-0547">Nucleotide-binding</keyword>
<dbReference type="PANTHER" id="PTHR34220">
    <property type="entry name" value="SENSOR HISTIDINE KINASE YPDA"/>
    <property type="match status" value="1"/>
</dbReference>
<evidence type="ECO:0000256" key="2">
    <source>
        <dbReference type="ARBA" id="ARBA00022475"/>
    </source>
</evidence>
<organism evidence="14 15">
    <name type="scientific">Vagococcus fluvialis bH819</name>
    <dbReference type="NCBI Taxonomy" id="1255619"/>
    <lineage>
        <taxon>Bacteria</taxon>
        <taxon>Bacillati</taxon>
        <taxon>Bacillota</taxon>
        <taxon>Bacilli</taxon>
        <taxon>Lactobacillales</taxon>
        <taxon>Enterococcaceae</taxon>
        <taxon>Vagococcus</taxon>
    </lineage>
</organism>
<dbReference type="InterPro" id="IPR010559">
    <property type="entry name" value="Sig_transdc_His_kin_internal"/>
</dbReference>
<keyword evidence="4 14" id="KW-0808">Transferase</keyword>
<evidence type="ECO:0000256" key="1">
    <source>
        <dbReference type="ARBA" id="ARBA00004651"/>
    </source>
</evidence>
<keyword evidence="9 12" id="KW-1133">Transmembrane helix</keyword>
<dbReference type="Gene3D" id="6.10.340.10">
    <property type="match status" value="1"/>
</dbReference>
<dbReference type="GO" id="GO:0000155">
    <property type="term" value="F:phosphorelay sensor kinase activity"/>
    <property type="evidence" value="ECO:0007669"/>
    <property type="project" value="InterPro"/>
</dbReference>
<sequence>MNIKGNLMYRLLKIYSIALIVIITLFSFGISMIVNQEKSNRAERLSQNGLTRMSYFVEEKQAKVDDLANSIARSEQYYQGLTSYFSMNDSEFLAYTLKNNYVISNFTNYIEQITLTDKDVEFIAIDTQFSKERYLSDAKSLYGRKVKTIEKGNTLMLDSTIKPAGWNFIGNAYLGINRIPIDDMLDQLSVEFDTNIFLISDRGQMVYTNTKNKELEQNITEKLKKGVSFSSESFSNRYFVQEAQITNKQYRLISLVDKKEVSKNSRLFFLLMTLASLLISVVLLLLLYRLFNGYVFQINDILKTIKDVSEGKRNVRISQEDKKSELLDITIGINQMLESLNTFIRENYELELRQKEAEFSALQAQINPHFMYNTLEYIRMSALSEGMEDLSEVVFAFASILRNNISQSKVITLENELKFLEQYVYLYQMRYPKNIGYSFKIEEKLKKQEIPKFSLQPLIENYFAHGVDFRRINNAISVNVYQHNETIMIEIKDNGKGMTSDKLTEINDYLVGKREFTSESIGIKNVNERLKIIFDDKYRMLFKETKGGGVTILISIELK</sequence>
<evidence type="ECO:0000256" key="9">
    <source>
        <dbReference type="ARBA" id="ARBA00022989"/>
    </source>
</evidence>
<evidence type="ECO:0000256" key="7">
    <source>
        <dbReference type="ARBA" id="ARBA00022777"/>
    </source>
</evidence>
<keyword evidence="5 12" id="KW-0812">Transmembrane</keyword>
<evidence type="ECO:0000313" key="14">
    <source>
        <dbReference type="EMBL" id="SLM84553.1"/>
    </source>
</evidence>
<evidence type="ECO:0000256" key="5">
    <source>
        <dbReference type="ARBA" id="ARBA00022692"/>
    </source>
</evidence>
<dbReference type="InterPro" id="IPR050640">
    <property type="entry name" value="Bact_2-comp_sensor_kinase"/>
</dbReference>
<dbReference type="EC" id="2.7.3.-" evidence="14"/>
<evidence type="ECO:0000256" key="4">
    <source>
        <dbReference type="ARBA" id="ARBA00022679"/>
    </source>
</evidence>
<keyword evidence="2" id="KW-1003">Cell membrane</keyword>
<keyword evidence="10" id="KW-0902">Two-component regulatory system</keyword>
<dbReference type="OrthoDB" id="9776552at2"/>
<keyword evidence="7 14" id="KW-0418">Kinase</keyword>
<dbReference type="PROSITE" id="PS50885">
    <property type="entry name" value="HAMP"/>
    <property type="match status" value="1"/>
</dbReference>